<dbReference type="STRING" id="1802613.A2V54_00990"/>
<evidence type="ECO:0000313" key="2">
    <source>
        <dbReference type="EMBL" id="OGC44740.1"/>
    </source>
</evidence>
<evidence type="ECO:0000256" key="1">
    <source>
        <dbReference type="SAM" id="Coils"/>
    </source>
</evidence>
<feature type="coiled-coil region" evidence="1">
    <location>
        <begin position="64"/>
        <end position="98"/>
    </location>
</feature>
<name>A0A1F4UIV2_UNCKA</name>
<proteinExistence type="predicted"/>
<gene>
    <name evidence="2" type="ORF">A2V54_00990</name>
</gene>
<comment type="caution">
    <text evidence="2">The sequence shown here is derived from an EMBL/GenBank/DDBJ whole genome shotgun (WGS) entry which is preliminary data.</text>
</comment>
<accession>A0A1F4UIV2</accession>
<organism evidence="2 3">
    <name type="scientific">candidate division WWE3 bacterium RBG_19FT_COMBO_53_11</name>
    <dbReference type="NCBI Taxonomy" id="1802613"/>
    <lineage>
        <taxon>Bacteria</taxon>
        <taxon>Katanobacteria</taxon>
    </lineage>
</organism>
<dbReference type="AlphaFoldDB" id="A0A1F4UIV2"/>
<evidence type="ECO:0008006" key="4">
    <source>
        <dbReference type="Google" id="ProtNLM"/>
    </source>
</evidence>
<dbReference type="EMBL" id="MEUW01000011">
    <property type="protein sequence ID" value="OGC44740.1"/>
    <property type="molecule type" value="Genomic_DNA"/>
</dbReference>
<keyword evidence="1" id="KW-0175">Coiled coil</keyword>
<dbReference type="Proteomes" id="UP000176583">
    <property type="component" value="Unassembled WGS sequence"/>
</dbReference>
<evidence type="ECO:0000313" key="3">
    <source>
        <dbReference type="Proteomes" id="UP000176583"/>
    </source>
</evidence>
<protein>
    <recommendedName>
        <fullName evidence="4">Peptidase S74 domain-containing protein</fullName>
    </recommendedName>
</protein>
<sequence length="124" mass="14302">MAKILGLEWPSWSKRHYRRLIQKKLTPLTDIYSKAVVGDFSQNLSIPEEEDEFTEIYVGTQLMLEIIREKLARIDDLSANLENKIEEKTVELERLNKSLVGRELKMVGLKKELAKQKGAKDGKS</sequence>
<reference evidence="2 3" key="1">
    <citation type="journal article" date="2016" name="Nat. Commun.">
        <title>Thousands of microbial genomes shed light on interconnected biogeochemical processes in an aquifer system.</title>
        <authorList>
            <person name="Anantharaman K."/>
            <person name="Brown C.T."/>
            <person name="Hug L.A."/>
            <person name="Sharon I."/>
            <person name="Castelle C.J."/>
            <person name="Probst A.J."/>
            <person name="Thomas B.C."/>
            <person name="Singh A."/>
            <person name="Wilkins M.J."/>
            <person name="Karaoz U."/>
            <person name="Brodie E.L."/>
            <person name="Williams K.H."/>
            <person name="Hubbard S.S."/>
            <person name="Banfield J.F."/>
        </authorList>
    </citation>
    <scope>NUCLEOTIDE SEQUENCE [LARGE SCALE GENOMIC DNA]</scope>
</reference>